<evidence type="ECO:0000313" key="1">
    <source>
        <dbReference type="EMBL" id="TDW24335.1"/>
    </source>
</evidence>
<sequence>MPCQCTFQQCLAPTQGRGVGALTQSASEDRVQHLAEKDFLEQKYDLLRSYLTAALRYG</sequence>
<accession>A0A4R8A294</accession>
<dbReference type="AlphaFoldDB" id="A0A4R8A294"/>
<proteinExistence type="predicted"/>
<dbReference type="EMBL" id="SODF01000001">
    <property type="protein sequence ID" value="TDW24335.1"/>
    <property type="molecule type" value="Genomic_DNA"/>
</dbReference>
<evidence type="ECO:0000313" key="2">
    <source>
        <dbReference type="Proteomes" id="UP000295447"/>
    </source>
</evidence>
<reference evidence="1 2" key="1">
    <citation type="submission" date="2019-03" db="EMBL/GenBank/DDBJ databases">
        <title>Genomic Encyclopedia of Type Strains, Phase III (KMG-III): the genomes of soil and plant-associated and newly described type strains.</title>
        <authorList>
            <person name="Whitman W."/>
        </authorList>
    </citation>
    <scope>NUCLEOTIDE SEQUENCE [LARGE SCALE GENOMIC DNA]</scope>
    <source>
        <strain evidence="1 2">VKM Ac-2570</strain>
    </source>
</reference>
<keyword evidence="2" id="KW-1185">Reference proteome</keyword>
<organism evidence="1 2">
    <name type="scientific">Kribbella kalugense</name>
    <dbReference type="NCBI Taxonomy" id="2512221"/>
    <lineage>
        <taxon>Bacteria</taxon>
        <taxon>Bacillati</taxon>
        <taxon>Actinomycetota</taxon>
        <taxon>Actinomycetes</taxon>
        <taxon>Propionibacteriales</taxon>
        <taxon>Kribbellaceae</taxon>
        <taxon>Kribbella</taxon>
    </lineage>
</organism>
<dbReference type="RefSeq" id="WP_166678151.1">
    <property type="nucleotide sequence ID" value="NZ_SODF01000001.1"/>
</dbReference>
<gene>
    <name evidence="1" type="ORF">EV650_3214</name>
</gene>
<name>A0A4R8A294_9ACTN</name>
<dbReference type="Proteomes" id="UP000295447">
    <property type="component" value="Unassembled WGS sequence"/>
</dbReference>
<comment type="caution">
    <text evidence="1">The sequence shown here is derived from an EMBL/GenBank/DDBJ whole genome shotgun (WGS) entry which is preliminary data.</text>
</comment>
<protein>
    <submittedName>
        <fullName evidence="1">Uncharacterized protein</fullName>
    </submittedName>
</protein>